<evidence type="ECO:0000256" key="6">
    <source>
        <dbReference type="ARBA" id="ARBA00022737"/>
    </source>
</evidence>
<evidence type="ECO:0000256" key="8">
    <source>
        <dbReference type="ARBA" id="ARBA00023157"/>
    </source>
</evidence>
<evidence type="ECO:0000313" key="13">
    <source>
        <dbReference type="EMBL" id="KAL0154312.1"/>
    </source>
</evidence>
<comment type="function">
    <text evidence="10">Promotes matrix assembly. Involved in the organization of skeletal muscles and in the formation of neuromuscular junctions.</text>
</comment>
<evidence type="ECO:0000256" key="5">
    <source>
        <dbReference type="ARBA" id="ARBA00022729"/>
    </source>
</evidence>
<feature type="domain" description="Fibronectin type-III" evidence="12">
    <location>
        <begin position="181"/>
        <end position="266"/>
    </location>
</feature>
<dbReference type="InterPro" id="IPR050525">
    <property type="entry name" value="ECM_Assembly_Org"/>
</dbReference>
<comment type="subcellular location">
    <subcellularLocation>
        <location evidence="1">Secreted</location>
        <location evidence="1">Extracellular space</location>
        <location evidence="1">Extracellular matrix</location>
        <location evidence="1">Basement membrane</location>
    </subcellularLocation>
</comment>
<name>A0ABD0MYM3_CIRMR</name>
<evidence type="ECO:0000256" key="10">
    <source>
        <dbReference type="ARBA" id="ARBA00046169"/>
    </source>
</evidence>
<dbReference type="AlphaFoldDB" id="A0ABD0MYM3"/>
<dbReference type="Gene3D" id="2.60.40.10">
    <property type="entry name" value="Immunoglobulins"/>
    <property type="match status" value="2"/>
</dbReference>
<feature type="non-terminal residue" evidence="13">
    <location>
        <position position="1"/>
    </location>
</feature>
<evidence type="ECO:0000256" key="7">
    <source>
        <dbReference type="ARBA" id="ARBA00022869"/>
    </source>
</evidence>
<dbReference type="GO" id="GO:0005604">
    <property type="term" value="C:basement membrane"/>
    <property type="evidence" value="ECO:0007669"/>
    <property type="project" value="UniProtKB-SubCell"/>
</dbReference>
<keyword evidence="8" id="KW-1015">Disulfide bond</keyword>
<dbReference type="PANTHER" id="PTHR24020:SF77">
    <property type="entry name" value="VON WILLEBRAND FACTOR A DOMAIN-CONTAINING PROTEIN 1"/>
    <property type="match status" value="1"/>
</dbReference>
<evidence type="ECO:0000256" key="9">
    <source>
        <dbReference type="ARBA" id="ARBA00029542"/>
    </source>
</evidence>
<evidence type="ECO:0000259" key="11">
    <source>
        <dbReference type="PROSITE" id="PS50234"/>
    </source>
</evidence>
<dbReference type="PRINTS" id="PR00453">
    <property type="entry name" value="VWFADOMAIN"/>
</dbReference>
<keyword evidence="6" id="KW-0677">Repeat</keyword>
<evidence type="ECO:0000259" key="12">
    <source>
        <dbReference type="PROSITE" id="PS50853"/>
    </source>
</evidence>
<evidence type="ECO:0000313" key="14">
    <source>
        <dbReference type="Proteomes" id="UP001529510"/>
    </source>
</evidence>
<dbReference type="InterPro" id="IPR003961">
    <property type="entry name" value="FN3_dom"/>
</dbReference>
<feature type="domain" description="Fibronectin type-III" evidence="12">
    <location>
        <begin position="269"/>
        <end position="358"/>
    </location>
</feature>
<dbReference type="CDD" id="cd00063">
    <property type="entry name" value="FN3"/>
    <property type="match status" value="2"/>
</dbReference>
<dbReference type="InterPro" id="IPR036116">
    <property type="entry name" value="FN3_sf"/>
</dbReference>
<comment type="caution">
    <text evidence="13">The sequence shown here is derived from an EMBL/GenBank/DDBJ whole genome shotgun (WGS) entry which is preliminary data.</text>
</comment>
<accession>A0ABD0MYM3</accession>
<dbReference type="PROSITE" id="PS50853">
    <property type="entry name" value="FN3"/>
    <property type="match status" value="2"/>
</dbReference>
<dbReference type="InterPro" id="IPR002035">
    <property type="entry name" value="VWF_A"/>
</dbReference>
<keyword evidence="4" id="KW-0597">Phosphoprotein</keyword>
<dbReference type="PANTHER" id="PTHR24020">
    <property type="entry name" value="COLLAGEN ALPHA"/>
    <property type="match status" value="1"/>
</dbReference>
<evidence type="ECO:0000256" key="2">
    <source>
        <dbReference type="ARBA" id="ARBA00022525"/>
    </source>
</evidence>
<keyword evidence="7" id="KW-0084">Basement membrane</keyword>
<gene>
    <name evidence="13" type="ORF">M9458_050425</name>
</gene>
<keyword evidence="2" id="KW-0964">Secreted</keyword>
<protein>
    <recommendedName>
        <fullName evidence="9">von Willebrand factor A domain-containing protein 1</fullName>
    </recommendedName>
</protein>
<dbReference type="SMART" id="SM00327">
    <property type="entry name" value="VWA"/>
    <property type="match status" value="1"/>
</dbReference>
<feature type="domain" description="VWFA" evidence="11">
    <location>
        <begin position="7"/>
        <end position="176"/>
    </location>
</feature>
<organism evidence="13 14">
    <name type="scientific">Cirrhinus mrigala</name>
    <name type="common">Mrigala</name>
    <dbReference type="NCBI Taxonomy" id="683832"/>
    <lineage>
        <taxon>Eukaryota</taxon>
        <taxon>Metazoa</taxon>
        <taxon>Chordata</taxon>
        <taxon>Craniata</taxon>
        <taxon>Vertebrata</taxon>
        <taxon>Euteleostomi</taxon>
        <taxon>Actinopterygii</taxon>
        <taxon>Neopterygii</taxon>
        <taxon>Teleostei</taxon>
        <taxon>Ostariophysi</taxon>
        <taxon>Cypriniformes</taxon>
        <taxon>Cyprinidae</taxon>
        <taxon>Labeoninae</taxon>
        <taxon>Labeonini</taxon>
        <taxon>Cirrhinus</taxon>
    </lineage>
</organism>
<dbReference type="InterPro" id="IPR013783">
    <property type="entry name" value="Ig-like_fold"/>
</dbReference>
<reference evidence="13 14" key="1">
    <citation type="submission" date="2024-05" db="EMBL/GenBank/DDBJ databases">
        <title>Genome sequencing and assembly of Indian major carp, Cirrhinus mrigala (Hamilton, 1822).</title>
        <authorList>
            <person name="Mohindra V."/>
            <person name="Chowdhury L.M."/>
            <person name="Lal K."/>
            <person name="Jena J.K."/>
        </authorList>
    </citation>
    <scope>NUCLEOTIDE SEQUENCE [LARGE SCALE GENOMIC DNA]</scope>
    <source>
        <strain evidence="13">CM1030</strain>
        <tissue evidence="13">Blood</tissue>
    </source>
</reference>
<dbReference type="SMART" id="SM00060">
    <property type="entry name" value="FN3"/>
    <property type="match status" value="3"/>
</dbReference>
<dbReference type="SUPFAM" id="SSF53300">
    <property type="entry name" value="vWA-like"/>
    <property type="match status" value="1"/>
</dbReference>
<dbReference type="Pfam" id="PF00041">
    <property type="entry name" value="fn3"/>
    <property type="match status" value="2"/>
</dbReference>
<dbReference type="SUPFAM" id="SSF49265">
    <property type="entry name" value="Fibronectin type III"/>
    <property type="match status" value="1"/>
</dbReference>
<keyword evidence="3" id="KW-0272">Extracellular matrix</keyword>
<evidence type="ECO:0000256" key="3">
    <source>
        <dbReference type="ARBA" id="ARBA00022530"/>
    </source>
</evidence>
<dbReference type="Pfam" id="PF00092">
    <property type="entry name" value="VWA"/>
    <property type="match status" value="1"/>
</dbReference>
<proteinExistence type="predicted"/>
<dbReference type="Proteomes" id="UP001529510">
    <property type="component" value="Unassembled WGS sequence"/>
</dbReference>
<dbReference type="PROSITE" id="PS50234">
    <property type="entry name" value="VWFA"/>
    <property type="match status" value="1"/>
</dbReference>
<dbReference type="InterPro" id="IPR036465">
    <property type="entry name" value="vWFA_dom_sf"/>
</dbReference>
<sequence>SDCCEGDVLLLLDSSGSVQSYEFSLLLRFLSELLRPFRLGRGHVRVGLVQVGTEPRLEFDLDAHDSQDALQEALRSTRQLRGDTNTEAALRLVQSLLRPQASPTVLLWLTDGVEPGAVDGPMAALRGRGVSVLAVSTGHGNYRLLRRVVTPPIETHLHFVDIDDISIITEDLREAIIGVMCAARLQVRDLRSSSATLHWRPPGSYSLHYGPDPSDGSSSTLSLPADASWTELTGLTPDTAYTAWIAADNTISHRRTASVSFRTLPERFGPVTVTVSDSGPAHLRVSWSPVQPEQVQQYHVEYGEIPSGPVKTLTFPSHQSSALLTGLRPDSEYLITISALHSSGQQRAMSVRACTAEALAALADLRLTPVGRGSVQVDWRGQGSGLLGYWLSWKNEDQPSSSSSSSLYLPPHSQSTVLTGVGRRGRVCVSPVYERARGEGLCCTAETAA</sequence>
<keyword evidence="5" id="KW-0732">Signal</keyword>
<dbReference type="Gene3D" id="3.40.50.410">
    <property type="entry name" value="von Willebrand factor, type A domain"/>
    <property type="match status" value="1"/>
</dbReference>
<evidence type="ECO:0000256" key="1">
    <source>
        <dbReference type="ARBA" id="ARBA00004302"/>
    </source>
</evidence>
<keyword evidence="14" id="KW-1185">Reference proteome</keyword>
<evidence type="ECO:0000256" key="4">
    <source>
        <dbReference type="ARBA" id="ARBA00022553"/>
    </source>
</evidence>
<dbReference type="EMBL" id="JAMKFB020000036">
    <property type="protein sequence ID" value="KAL0154312.1"/>
    <property type="molecule type" value="Genomic_DNA"/>
</dbReference>